<evidence type="ECO:0000256" key="6">
    <source>
        <dbReference type="SAM" id="Phobius"/>
    </source>
</evidence>
<feature type="domain" description="Type II secretion system protein GspF" evidence="7">
    <location>
        <begin position="172"/>
        <end position="297"/>
    </location>
</feature>
<dbReference type="InterPro" id="IPR018076">
    <property type="entry name" value="T2SS_GspF_dom"/>
</dbReference>
<organism evidence="8 9">
    <name type="scientific">Planosporangium flavigriseum</name>
    <dbReference type="NCBI Taxonomy" id="373681"/>
    <lineage>
        <taxon>Bacteria</taxon>
        <taxon>Bacillati</taxon>
        <taxon>Actinomycetota</taxon>
        <taxon>Actinomycetes</taxon>
        <taxon>Micromonosporales</taxon>
        <taxon>Micromonosporaceae</taxon>
        <taxon>Planosporangium</taxon>
    </lineage>
</organism>
<proteinExistence type="predicted"/>
<dbReference type="PANTHER" id="PTHR35007">
    <property type="entry name" value="INTEGRAL MEMBRANE PROTEIN-RELATED"/>
    <property type="match status" value="1"/>
</dbReference>
<evidence type="ECO:0000256" key="1">
    <source>
        <dbReference type="ARBA" id="ARBA00004651"/>
    </source>
</evidence>
<feature type="transmembrane region" description="Helical" evidence="6">
    <location>
        <begin position="12"/>
        <end position="32"/>
    </location>
</feature>
<keyword evidence="5 6" id="KW-0472">Membrane</keyword>
<feature type="transmembrane region" description="Helical" evidence="6">
    <location>
        <begin position="134"/>
        <end position="156"/>
    </location>
</feature>
<keyword evidence="9" id="KW-1185">Reference proteome</keyword>
<name>A0A8J3PJ21_9ACTN</name>
<dbReference type="GO" id="GO:0005886">
    <property type="term" value="C:plasma membrane"/>
    <property type="evidence" value="ECO:0007669"/>
    <property type="project" value="UniProtKB-SubCell"/>
</dbReference>
<feature type="transmembrane region" description="Helical" evidence="6">
    <location>
        <begin position="107"/>
        <end position="128"/>
    </location>
</feature>
<keyword evidence="4 6" id="KW-1133">Transmembrane helix</keyword>
<keyword evidence="3 6" id="KW-0812">Transmembrane</keyword>
<evidence type="ECO:0000256" key="3">
    <source>
        <dbReference type="ARBA" id="ARBA00022692"/>
    </source>
</evidence>
<protein>
    <recommendedName>
        <fullName evidence="7">Type II secretion system protein GspF domain-containing protein</fullName>
    </recommendedName>
</protein>
<comment type="caution">
    <text evidence="8">The sequence shown here is derived from an EMBL/GenBank/DDBJ whole genome shotgun (WGS) entry which is preliminary data.</text>
</comment>
<evidence type="ECO:0000313" key="9">
    <source>
        <dbReference type="Proteomes" id="UP000653674"/>
    </source>
</evidence>
<gene>
    <name evidence="8" type="ORF">Pfl04_02400</name>
</gene>
<dbReference type="PANTHER" id="PTHR35007:SF2">
    <property type="entry name" value="PILUS ASSEMBLE PROTEIN"/>
    <property type="match status" value="1"/>
</dbReference>
<dbReference type="AlphaFoldDB" id="A0A8J3PJ21"/>
<evidence type="ECO:0000313" key="8">
    <source>
        <dbReference type="EMBL" id="GIG71836.1"/>
    </source>
</evidence>
<feature type="transmembrane region" description="Helical" evidence="6">
    <location>
        <begin position="280"/>
        <end position="305"/>
    </location>
</feature>
<accession>A0A8J3PJ21</accession>
<dbReference type="Pfam" id="PF00482">
    <property type="entry name" value="T2SSF"/>
    <property type="match status" value="1"/>
</dbReference>
<dbReference type="EMBL" id="BONU01000001">
    <property type="protein sequence ID" value="GIG71836.1"/>
    <property type="molecule type" value="Genomic_DNA"/>
</dbReference>
<keyword evidence="2" id="KW-1003">Cell membrane</keyword>
<sequence>MSSSSLVASPLLTVAVSAVALVPVFGVLALLLRDPDRANVNRTLATIGRGYVDPNRRPSFRVRVGQPLARRLGKLGTALTVGGAVARLQRLLDRAGNPPAWPVERVIAAKGIGLVVGGAGGVLFGLVLGGFSTVLLVAVAGAALGFLGPDLAIYNTGVKRQDEIRKSLPDVLDTLTICVEAGQGFDAALAQVARNGKGPMAGEAARVLQEMRIGKSRSEALRSMSARTTIGELRGFASSVIHASDLGVPVAQVLREQSREMRLRRRQRAEELAQKVPIKILFPTLFCLFPALFVVILGPGVINIIKAFAH</sequence>
<evidence type="ECO:0000256" key="2">
    <source>
        <dbReference type="ARBA" id="ARBA00022475"/>
    </source>
</evidence>
<dbReference type="Proteomes" id="UP000653674">
    <property type="component" value="Unassembled WGS sequence"/>
</dbReference>
<reference evidence="8" key="1">
    <citation type="submission" date="2021-01" db="EMBL/GenBank/DDBJ databases">
        <title>Whole genome shotgun sequence of Planosporangium flavigriseum NBRC 105377.</title>
        <authorList>
            <person name="Komaki H."/>
            <person name="Tamura T."/>
        </authorList>
    </citation>
    <scope>NUCLEOTIDE SEQUENCE</scope>
    <source>
        <strain evidence="8">NBRC 105377</strain>
    </source>
</reference>
<evidence type="ECO:0000259" key="7">
    <source>
        <dbReference type="Pfam" id="PF00482"/>
    </source>
</evidence>
<evidence type="ECO:0000256" key="5">
    <source>
        <dbReference type="ARBA" id="ARBA00023136"/>
    </source>
</evidence>
<comment type="subcellular location">
    <subcellularLocation>
        <location evidence="1">Cell membrane</location>
        <topology evidence="1">Multi-pass membrane protein</topology>
    </subcellularLocation>
</comment>
<dbReference type="RefSeq" id="WP_168076441.1">
    <property type="nucleotide sequence ID" value="NZ_BAAAQJ010000026.1"/>
</dbReference>
<evidence type="ECO:0000256" key="4">
    <source>
        <dbReference type="ARBA" id="ARBA00022989"/>
    </source>
</evidence>